<protein>
    <submittedName>
        <fullName evidence="2">Uncharacterized protein</fullName>
    </submittedName>
</protein>
<dbReference type="Proteomes" id="UP000292082">
    <property type="component" value="Unassembled WGS sequence"/>
</dbReference>
<keyword evidence="3" id="KW-1185">Reference proteome</keyword>
<feature type="compositionally biased region" description="Basic and acidic residues" evidence="1">
    <location>
        <begin position="366"/>
        <end position="376"/>
    </location>
</feature>
<sequence>MSTRTPKKVDVHLPGPSPKDASAKKTASVKGKRGAHSRQSSVASLAREDTLVDSSPIKPKSQSMKPRSQIQRTDTQEDGDEESASGVFGTGRYTSRKGEAERRQFLEDDPNSGEVEPHRVYCKVCSQWVDLNPKLKYIMKLWVEHRRHCKSTSRSESPTKEKTTSTEPEVEVEEDEDESVMQEEPVHLGIKRVKKEQDRKAIIEADPLTGEVKPESAYCKGCQSWVKLSTQTTYSLHHWRTHANKCSGSIPSSRVATAQRKLNLVNDPQVKSCTSQSVECKSCNKTIELEGKAEYDLTKWEEHKLACNSSILNGAAARAGAKETLIPSSSRPPPSVADTEDTIVATDVASTPQKTRKRSREDDDVPERAVRPRDASYEPTQAENPGFLTWVSESIMGFFRGVREGFSG</sequence>
<dbReference type="EMBL" id="ML145133">
    <property type="protein sequence ID" value="TBU57778.1"/>
    <property type="molecule type" value="Genomic_DNA"/>
</dbReference>
<organism evidence="2 3">
    <name type="scientific">Dichomitus squalens</name>
    <dbReference type="NCBI Taxonomy" id="114155"/>
    <lineage>
        <taxon>Eukaryota</taxon>
        <taxon>Fungi</taxon>
        <taxon>Dikarya</taxon>
        <taxon>Basidiomycota</taxon>
        <taxon>Agaricomycotina</taxon>
        <taxon>Agaricomycetes</taxon>
        <taxon>Polyporales</taxon>
        <taxon>Polyporaceae</taxon>
        <taxon>Dichomitus</taxon>
    </lineage>
</organism>
<proteinExistence type="predicted"/>
<accession>A0A4V2K7X5</accession>
<feature type="region of interest" description="Disordered" evidence="1">
    <location>
        <begin position="149"/>
        <end position="182"/>
    </location>
</feature>
<dbReference type="AlphaFoldDB" id="A0A4V2K7X5"/>
<evidence type="ECO:0000256" key="1">
    <source>
        <dbReference type="SAM" id="MobiDB-lite"/>
    </source>
</evidence>
<name>A0A4V2K7X5_9APHY</name>
<feature type="compositionally biased region" description="Acidic residues" evidence="1">
    <location>
        <begin position="168"/>
        <end position="181"/>
    </location>
</feature>
<reference evidence="2 3" key="1">
    <citation type="submission" date="2019-01" db="EMBL/GenBank/DDBJ databases">
        <title>Draft genome sequences of three monokaryotic isolates of the white-rot basidiomycete fungus Dichomitus squalens.</title>
        <authorList>
            <consortium name="DOE Joint Genome Institute"/>
            <person name="Lopez S.C."/>
            <person name="Andreopoulos B."/>
            <person name="Pangilinan J."/>
            <person name="Lipzen A."/>
            <person name="Riley R."/>
            <person name="Ahrendt S."/>
            <person name="Ng V."/>
            <person name="Barry K."/>
            <person name="Daum C."/>
            <person name="Grigoriev I.V."/>
            <person name="Hilden K.S."/>
            <person name="Makela M.R."/>
            <person name="de Vries R.P."/>
        </authorList>
    </citation>
    <scope>NUCLEOTIDE SEQUENCE [LARGE SCALE GENOMIC DNA]</scope>
    <source>
        <strain evidence="2 3">CBS 464.89</strain>
    </source>
</reference>
<dbReference type="OMA" id="AFCKDCQ"/>
<dbReference type="STRING" id="114155.A0A4V2K7X5"/>
<evidence type="ECO:0000313" key="2">
    <source>
        <dbReference type="EMBL" id="TBU57778.1"/>
    </source>
</evidence>
<gene>
    <name evidence="2" type="ORF">BD310DRAFT_949224</name>
</gene>
<feature type="region of interest" description="Disordered" evidence="1">
    <location>
        <begin position="1"/>
        <end position="113"/>
    </location>
</feature>
<feature type="compositionally biased region" description="Polar residues" evidence="1">
    <location>
        <begin position="60"/>
        <end position="73"/>
    </location>
</feature>
<evidence type="ECO:0000313" key="3">
    <source>
        <dbReference type="Proteomes" id="UP000292082"/>
    </source>
</evidence>
<feature type="region of interest" description="Disordered" evidence="1">
    <location>
        <begin position="323"/>
        <end position="386"/>
    </location>
</feature>
<feature type="compositionally biased region" description="Basic and acidic residues" evidence="1">
    <location>
        <begin position="96"/>
        <end position="106"/>
    </location>
</feature>